<keyword evidence="2" id="KW-0695">RNA-directed DNA polymerase</keyword>
<dbReference type="Proteomes" id="UP000499080">
    <property type="component" value="Unassembled WGS sequence"/>
</dbReference>
<proteinExistence type="predicted"/>
<dbReference type="GO" id="GO:0003964">
    <property type="term" value="F:RNA-directed DNA polymerase activity"/>
    <property type="evidence" value="ECO:0007669"/>
    <property type="project" value="UniProtKB-KW"/>
</dbReference>
<comment type="caution">
    <text evidence="2">The sequence shown here is derived from an EMBL/GenBank/DDBJ whole genome shotgun (WGS) entry which is preliminary data.</text>
</comment>
<sequence>MIQHEPGLRICSWNANGLKNKINELRDFATRINPDIIAVQETKLRFTDRTPIANYTFYSTPSRTGRDIRGTGIFIKNNIHHTHYPNPSLRQIESTIVTIQQPTSQESINVISIYLPNGSDSSFIYDIEALIQTNCRTILIGDFNAKHRTWNCVKANPSGMRLNSYASKLKLKIIAPDHPTRIGNNSSNIIDFAIARNIDYHYSIKTITDLTSDHLPILLHLNTNKINIEENYRLIPHWNKFRDHLITQTNYHPKINTKPKIEKETSRLTEDIINAFNLTAKMKKNDSYETPPEIRAQTTHTNRLRKTWQRTKWPLDKKAYNREKEKLSKMWKEHNNNSWQKKITNANTEDKTIWSLIKSYTGENYKIPPLRGNYKIAYSNQEKAEEIALSLQDQFKPNKIRDMKNDKIVRKTVKQFLTSPPNSTIEPCTPDEVREAIKALKKRKSPGEDRITNEMLKNLPRKTLYRITHLTNAILRLQYFPNSWKNSIIIPIHKTGKDPFNPTNYRPISLLSSLSKVVEKIILNRLKPKVENQLIPYQFGFRKNHSTVAQLHRMTEIIKQGWSESKDTGAVFLDVAKAFDKVWTKGLIYKLIQLKIPDALTKLLISYLTDRKFKVRVGKSLSTYKNIKAGIAQGSILAPLCYNIFINDIPRTPRTQLYLFADDTAILSTARNSTTILNDIQRHLNQLEEWLIKWKIKVNVEKSQAVFFSRKRNKPSAPTLNNQIIQWQNQSKYLGIILDQRLTFRPHIDHIKNNYRAAKARLYPILNKDSKMSTKNKLLIYKSILRPLISYAVPIWGIAANAHISKLESLQNVTLRQISKMPWFVRNKNIRQDLKILTLLDFFKKLATSFFNRIDNMDNIVIRSIPRYDPFHPVNKRRARRLLT</sequence>
<dbReference type="GO" id="GO:0004519">
    <property type="term" value="F:endonuclease activity"/>
    <property type="evidence" value="ECO:0007669"/>
    <property type="project" value="InterPro"/>
</dbReference>
<accession>A0A4Y2S7C2</accession>
<evidence type="ECO:0000313" key="2">
    <source>
        <dbReference type="EMBL" id="GBN83130.1"/>
    </source>
</evidence>
<dbReference type="Pfam" id="PF14529">
    <property type="entry name" value="Exo_endo_phos_2"/>
    <property type="match status" value="1"/>
</dbReference>
<dbReference type="Pfam" id="PF00078">
    <property type="entry name" value="RVT_1"/>
    <property type="match status" value="1"/>
</dbReference>
<dbReference type="InterPro" id="IPR020847">
    <property type="entry name" value="AP_endonuclease_F1_BS"/>
</dbReference>
<dbReference type="CDD" id="cd01650">
    <property type="entry name" value="RT_nLTR_like"/>
    <property type="match status" value="1"/>
</dbReference>
<dbReference type="SUPFAM" id="SSF56219">
    <property type="entry name" value="DNase I-like"/>
    <property type="match status" value="1"/>
</dbReference>
<dbReference type="GO" id="GO:0006281">
    <property type="term" value="P:DNA repair"/>
    <property type="evidence" value="ECO:0007669"/>
    <property type="project" value="InterPro"/>
</dbReference>
<dbReference type="InterPro" id="IPR005135">
    <property type="entry name" value="Endo/exonuclease/phosphatase"/>
</dbReference>
<dbReference type="AlphaFoldDB" id="A0A4Y2S7C2"/>
<keyword evidence="3" id="KW-1185">Reference proteome</keyword>
<dbReference type="PANTHER" id="PTHR36688">
    <property type="entry name" value="ENDO/EXONUCLEASE/PHOSPHATASE DOMAIN-CONTAINING PROTEIN"/>
    <property type="match status" value="1"/>
</dbReference>
<gene>
    <name evidence="2" type="primary">X-elementORF2_569</name>
    <name evidence="2" type="ORF">AVEN_123948_1</name>
</gene>
<dbReference type="SUPFAM" id="SSF56672">
    <property type="entry name" value="DNA/RNA polymerases"/>
    <property type="match status" value="1"/>
</dbReference>
<dbReference type="PROSITE" id="PS00726">
    <property type="entry name" value="AP_NUCLEASE_F1_1"/>
    <property type="match status" value="1"/>
</dbReference>
<keyword evidence="2" id="KW-0808">Transferase</keyword>
<dbReference type="InterPro" id="IPR000477">
    <property type="entry name" value="RT_dom"/>
</dbReference>
<dbReference type="InterPro" id="IPR036691">
    <property type="entry name" value="Endo/exonu/phosph_ase_sf"/>
</dbReference>
<dbReference type="PANTHER" id="PTHR36688:SF2">
    <property type="entry name" value="ENDONUCLEASE_EXONUCLEASE_PHOSPHATASE DOMAIN-CONTAINING PROTEIN"/>
    <property type="match status" value="1"/>
</dbReference>
<protein>
    <submittedName>
        <fullName evidence="2">Putative RNA-directed DNA polymerase from transposon X-element</fullName>
    </submittedName>
</protein>
<organism evidence="2 3">
    <name type="scientific">Araneus ventricosus</name>
    <name type="common">Orbweaver spider</name>
    <name type="synonym">Epeira ventricosa</name>
    <dbReference type="NCBI Taxonomy" id="182803"/>
    <lineage>
        <taxon>Eukaryota</taxon>
        <taxon>Metazoa</taxon>
        <taxon>Ecdysozoa</taxon>
        <taxon>Arthropoda</taxon>
        <taxon>Chelicerata</taxon>
        <taxon>Arachnida</taxon>
        <taxon>Araneae</taxon>
        <taxon>Araneomorphae</taxon>
        <taxon>Entelegynae</taxon>
        <taxon>Araneoidea</taxon>
        <taxon>Araneidae</taxon>
        <taxon>Araneus</taxon>
    </lineage>
</organism>
<dbReference type="Gene3D" id="3.60.10.10">
    <property type="entry name" value="Endonuclease/exonuclease/phosphatase"/>
    <property type="match status" value="1"/>
</dbReference>
<dbReference type="GO" id="GO:0003677">
    <property type="term" value="F:DNA binding"/>
    <property type="evidence" value="ECO:0007669"/>
    <property type="project" value="InterPro"/>
</dbReference>
<reference evidence="2 3" key="1">
    <citation type="journal article" date="2019" name="Sci. Rep.">
        <title>Orb-weaving spider Araneus ventricosus genome elucidates the spidroin gene catalogue.</title>
        <authorList>
            <person name="Kono N."/>
            <person name="Nakamura H."/>
            <person name="Ohtoshi R."/>
            <person name="Moran D.A.P."/>
            <person name="Shinohara A."/>
            <person name="Yoshida Y."/>
            <person name="Fujiwara M."/>
            <person name="Mori M."/>
            <person name="Tomita M."/>
            <person name="Arakawa K."/>
        </authorList>
    </citation>
    <scope>NUCLEOTIDE SEQUENCE [LARGE SCALE GENOMIC DNA]</scope>
</reference>
<feature type="domain" description="Reverse transcriptase" evidence="1">
    <location>
        <begin position="473"/>
        <end position="738"/>
    </location>
</feature>
<dbReference type="InterPro" id="IPR043502">
    <property type="entry name" value="DNA/RNA_pol_sf"/>
</dbReference>
<dbReference type="OrthoDB" id="8936366at2759"/>
<dbReference type="PROSITE" id="PS50878">
    <property type="entry name" value="RT_POL"/>
    <property type="match status" value="1"/>
</dbReference>
<keyword evidence="2" id="KW-0548">Nucleotidyltransferase</keyword>
<dbReference type="InterPro" id="IPR052560">
    <property type="entry name" value="RdDP_mobile_element"/>
</dbReference>
<evidence type="ECO:0000313" key="3">
    <source>
        <dbReference type="Proteomes" id="UP000499080"/>
    </source>
</evidence>
<dbReference type="EMBL" id="BGPR01019853">
    <property type="protein sequence ID" value="GBN83130.1"/>
    <property type="molecule type" value="Genomic_DNA"/>
</dbReference>
<evidence type="ECO:0000259" key="1">
    <source>
        <dbReference type="PROSITE" id="PS50878"/>
    </source>
</evidence>
<name>A0A4Y2S7C2_ARAVE</name>